<keyword evidence="3" id="KW-1185">Reference proteome</keyword>
<accession>A0A1I2FZV1</accession>
<dbReference type="EMBL" id="FOMX01000029">
    <property type="protein sequence ID" value="SFF10036.1"/>
    <property type="molecule type" value="Genomic_DNA"/>
</dbReference>
<feature type="chain" id="PRO_5011704431" description="Carboxypeptidase regulatory-like domain-containing protein" evidence="1">
    <location>
        <begin position="20"/>
        <end position="252"/>
    </location>
</feature>
<dbReference type="Proteomes" id="UP000199400">
    <property type="component" value="Unassembled WGS sequence"/>
</dbReference>
<evidence type="ECO:0000313" key="3">
    <source>
        <dbReference type="Proteomes" id="UP000199400"/>
    </source>
</evidence>
<sequence length="252" mass="26332">MLRRLLLGTWLLGPACVLPAGGATGLELTWTAREANAVDGPDARRARTCEGAGLSGVTVRVIDAGDPARDRVFAYACETGNMSPAARAVEAPEIFLDLRPGTYDLTASGRAAGDAPLVTAVAVGEVESHAITAVDLELERAPQPLDLALTGACSDLMVALRYADPAADLFLGDTDAPPAVYRQNLSSDRGLRLGGQEQPCAGLQGAHRVADVDPGRYRLDLEIDGRSCSRAVTIEDSPVQIALDLENPACDG</sequence>
<evidence type="ECO:0000256" key="1">
    <source>
        <dbReference type="SAM" id="SignalP"/>
    </source>
</evidence>
<evidence type="ECO:0008006" key="4">
    <source>
        <dbReference type="Google" id="ProtNLM"/>
    </source>
</evidence>
<feature type="signal peptide" evidence="1">
    <location>
        <begin position="1"/>
        <end position="19"/>
    </location>
</feature>
<dbReference type="AlphaFoldDB" id="A0A1I2FZV1"/>
<proteinExistence type="predicted"/>
<evidence type="ECO:0000313" key="2">
    <source>
        <dbReference type="EMBL" id="SFF10036.1"/>
    </source>
</evidence>
<dbReference type="STRING" id="54.SAMN02745121_06903"/>
<reference evidence="3" key="1">
    <citation type="submission" date="2016-10" db="EMBL/GenBank/DDBJ databases">
        <authorList>
            <person name="Varghese N."/>
            <person name="Submissions S."/>
        </authorList>
    </citation>
    <scope>NUCLEOTIDE SEQUENCE [LARGE SCALE GENOMIC DNA]</scope>
    <source>
        <strain evidence="3">ATCC 25963</strain>
    </source>
</reference>
<keyword evidence="1" id="KW-0732">Signal</keyword>
<gene>
    <name evidence="2" type="ORF">SAMN02745121_06903</name>
</gene>
<organism evidence="2 3">
    <name type="scientific">Nannocystis exedens</name>
    <dbReference type="NCBI Taxonomy" id="54"/>
    <lineage>
        <taxon>Bacteria</taxon>
        <taxon>Pseudomonadati</taxon>
        <taxon>Myxococcota</taxon>
        <taxon>Polyangia</taxon>
        <taxon>Nannocystales</taxon>
        <taxon>Nannocystaceae</taxon>
        <taxon>Nannocystis</taxon>
    </lineage>
</organism>
<protein>
    <recommendedName>
        <fullName evidence="4">Carboxypeptidase regulatory-like domain-containing protein</fullName>
    </recommendedName>
</protein>
<dbReference type="RefSeq" id="WP_143141165.1">
    <property type="nucleotide sequence ID" value="NZ_FOMX01000029.1"/>
</dbReference>
<name>A0A1I2FZV1_9BACT</name>